<dbReference type="InterPro" id="IPR028082">
    <property type="entry name" value="Peripla_BP_I"/>
</dbReference>
<comment type="similarity">
    <text evidence="2">Belongs to the bacterial solute-binding protein 2 family.</text>
</comment>
<dbReference type="InterPro" id="IPR050555">
    <property type="entry name" value="Bact_Solute-Bind_Prot2"/>
</dbReference>
<organism evidence="6 7">
    <name type="scientific">Parablautia intestinalis</name>
    <dbReference type="NCBI Taxonomy" id="2320100"/>
    <lineage>
        <taxon>Bacteria</taxon>
        <taxon>Bacillati</taxon>
        <taxon>Bacillota</taxon>
        <taxon>Clostridia</taxon>
        <taxon>Lachnospirales</taxon>
        <taxon>Lachnospiraceae</taxon>
        <taxon>Parablautia</taxon>
    </lineage>
</organism>
<evidence type="ECO:0000256" key="3">
    <source>
        <dbReference type="SAM" id="MobiDB-lite"/>
    </source>
</evidence>
<dbReference type="InterPro" id="IPR025997">
    <property type="entry name" value="SBP_2_dom"/>
</dbReference>
<dbReference type="GO" id="GO:0030288">
    <property type="term" value="C:outer membrane-bounded periplasmic space"/>
    <property type="evidence" value="ECO:0007669"/>
    <property type="project" value="TreeGrafter"/>
</dbReference>
<feature type="signal peptide" evidence="4">
    <location>
        <begin position="1"/>
        <end position="20"/>
    </location>
</feature>
<comment type="caution">
    <text evidence="6">The sequence shown here is derived from an EMBL/GenBank/DDBJ whole genome shotgun (WGS) entry which is preliminary data.</text>
</comment>
<dbReference type="GO" id="GO:0030246">
    <property type="term" value="F:carbohydrate binding"/>
    <property type="evidence" value="ECO:0007669"/>
    <property type="project" value="TreeGrafter"/>
</dbReference>
<feature type="domain" description="Periplasmic binding protein" evidence="5">
    <location>
        <begin position="87"/>
        <end position="350"/>
    </location>
</feature>
<dbReference type="SUPFAM" id="SSF53822">
    <property type="entry name" value="Periplasmic binding protein-like I"/>
    <property type="match status" value="1"/>
</dbReference>
<gene>
    <name evidence="6" type="ORF">D7V94_00315</name>
</gene>
<comment type="subcellular location">
    <subcellularLocation>
        <location evidence="1">Cell envelope</location>
    </subcellularLocation>
</comment>
<dbReference type="OrthoDB" id="2037829at2"/>
<dbReference type="EMBL" id="RAYQ01000001">
    <property type="protein sequence ID" value="RKI94065.1"/>
    <property type="molecule type" value="Genomic_DNA"/>
</dbReference>
<name>A0A3A9B5I8_9FIRM</name>
<keyword evidence="7" id="KW-1185">Reference proteome</keyword>
<dbReference type="RefSeq" id="WP_120465708.1">
    <property type="nucleotide sequence ID" value="NZ_RAYQ01000001.1"/>
</dbReference>
<dbReference type="PANTHER" id="PTHR30036">
    <property type="entry name" value="D-XYLOSE-BINDING PERIPLASMIC PROTEIN"/>
    <property type="match status" value="1"/>
</dbReference>
<evidence type="ECO:0000256" key="1">
    <source>
        <dbReference type="ARBA" id="ARBA00004196"/>
    </source>
</evidence>
<feature type="region of interest" description="Disordered" evidence="3">
    <location>
        <begin position="25"/>
        <end position="66"/>
    </location>
</feature>
<evidence type="ECO:0000313" key="6">
    <source>
        <dbReference type="EMBL" id="RKI94065.1"/>
    </source>
</evidence>
<dbReference type="PANTHER" id="PTHR30036:SF7">
    <property type="entry name" value="ABC TRANSPORTER PERIPLASMIC-BINDING PROTEIN YPHF"/>
    <property type="match status" value="1"/>
</dbReference>
<dbReference type="Gene3D" id="3.40.50.2300">
    <property type="match status" value="2"/>
</dbReference>
<feature type="chain" id="PRO_5017189400" evidence="4">
    <location>
        <begin position="21"/>
        <end position="379"/>
    </location>
</feature>
<evidence type="ECO:0000256" key="2">
    <source>
        <dbReference type="ARBA" id="ARBA00007639"/>
    </source>
</evidence>
<evidence type="ECO:0000313" key="7">
    <source>
        <dbReference type="Proteomes" id="UP000280696"/>
    </source>
</evidence>
<protein>
    <submittedName>
        <fullName evidence="6">Sugar ABC transporter substrate-binding protein</fullName>
    </submittedName>
</protein>
<dbReference type="Pfam" id="PF13407">
    <property type="entry name" value="Peripla_BP_4"/>
    <property type="match status" value="1"/>
</dbReference>
<feature type="compositionally biased region" description="Acidic residues" evidence="3">
    <location>
        <begin position="38"/>
        <end position="61"/>
    </location>
</feature>
<dbReference type="AlphaFoldDB" id="A0A3A9B5I8"/>
<dbReference type="PROSITE" id="PS51257">
    <property type="entry name" value="PROKAR_LIPOPROTEIN"/>
    <property type="match status" value="1"/>
</dbReference>
<keyword evidence="4" id="KW-0732">Signal</keyword>
<sequence>MTKKIVAVLLAFGLTFSLMACGSSAGTQTGASGGTGEAQEEPAEETDVQEVQDEAQPESEGQETAGDVAEAVEDGAQGADLTGKKVGFSALMMSSEFFTDMSNQMEAYFTEHGMEYSVADANGNAQTQIQTVENFVSMGMDYIICFVVDASSISDSLIKAREGGAFIIVIGTVLDNKDAYDVCISISQNESGITEAKMAAEWIDATFPDAEDGSIEVGLLTNSENEDAVARCDGLREIVNFTSKAVIVEEHETTQAEGAAAGQTYAEMMLMNNPDLKVILTYGTDQGQGANEAVMKDSSINSEEFAVFTVDTAEFIRNKVKESANGTSVLRGTVMLGEGTPMTCYNLMDGTWSGRVKDKVYSEECIMITPETISEYFPE</sequence>
<accession>A0A3A9B5I8</accession>
<dbReference type="Proteomes" id="UP000280696">
    <property type="component" value="Unassembled WGS sequence"/>
</dbReference>
<evidence type="ECO:0000259" key="5">
    <source>
        <dbReference type="Pfam" id="PF13407"/>
    </source>
</evidence>
<evidence type="ECO:0000256" key="4">
    <source>
        <dbReference type="SAM" id="SignalP"/>
    </source>
</evidence>
<reference evidence="6 7" key="1">
    <citation type="submission" date="2018-09" db="EMBL/GenBank/DDBJ databases">
        <title>Murine metabolic-syndrome-specific gut microbial biobank.</title>
        <authorList>
            <person name="Liu C."/>
        </authorList>
    </citation>
    <scope>NUCLEOTIDE SEQUENCE [LARGE SCALE GENOMIC DNA]</scope>
    <source>
        <strain evidence="6 7">0.1xD8-82</strain>
    </source>
</reference>
<proteinExistence type="inferred from homology"/>